<sequence length="328" mass="36958">MSSNPDSVLPVAAWRRRFGEWLNRRIPAARSVTLDQKRIFILPSRVGVFFLVCLLVMLLTAINYQNNMSYALTFLLTTLFIVGILHTYANLSGLTLQAVRARPAYPGQLTEFELRLDRGGRRPRFGLRLGWPGGDERVVSLVDSDSEEVKLHCPVGERGWFHPGRLLVESTYPLGLLRCWTWVDLDLRALVYPRPLASAELPGSAADQPRGSAVPVAGIDDFYGFRNYRQGDSLRHVHWKGHAKGQSLQSKQYAAYADSSLWLDWAAFPGAASERRLSHLCYWALEFERRHRDYGLRLPGVTVEPGSGERHLERVLTALALHPAGRVS</sequence>
<keyword evidence="1" id="KW-1133">Transmembrane helix</keyword>
<evidence type="ECO:0000256" key="1">
    <source>
        <dbReference type="SAM" id="Phobius"/>
    </source>
</evidence>
<keyword evidence="1" id="KW-0472">Membrane</keyword>
<keyword evidence="1" id="KW-0812">Transmembrane</keyword>
<dbReference type="Proteomes" id="UP000664303">
    <property type="component" value="Unassembled WGS sequence"/>
</dbReference>
<evidence type="ECO:0000313" key="2">
    <source>
        <dbReference type="EMBL" id="MBN7798677.1"/>
    </source>
</evidence>
<keyword evidence="3" id="KW-1185">Reference proteome</keyword>
<protein>
    <submittedName>
        <fullName evidence="2">DUF58 domain-containing protein</fullName>
    </submittedName>
</protein>
<evidence type="ECO:0000313" key="3">
    <source>
        <dbReference type="Proteomes" id="UP000664303"/>
    </source>
</evidence>
<gene>
    <name evidence="2" type="ORF">JYP50_18895</name>
</gene>
<name>A0A939IP42_9GAMM</name>
<proteinExistence type="predicted"/>
<feature type="transmembrane region" description="Helical" evidence="1">
    <location>
        <begin position="46"/>
        <end position="64"/>
    </location>
</feature>
<reference evidence="2" key="1">
    <citation type="submission" date="2021-02" db="EMBL/GenBank/DDBJ databases">
        <title>PHA producing bacteria isolated from coastal sediment in Guangdong, Shenzhen.</title>
        <authorList>
            <person name="Zheng W."/>
            <person name="Yu S."/>
            <person name="Huang Y."/>
        </authorList>
    </citation>
    <scope>NUCLEOTIDE SEQUENCE</scope>
    <source>
        <strain evidence="2">TN14-10</strain>
    </source>
</reference>
<dbReference type="PANTHER" id="PTHR34351:SF1">
    <property type="entry name" value="SLR1927 PROTEIN"/>
    <property type="match status" value="1"/>
</dbReference>
<dbReference type="EMBL" id="JAFKCZ010000017">
    <property type="protein sequence ID" value="MBN7798677.1"/>
    <property type="molecule type" value="Genomic_DNA"/>
</dbReference>
<dbReference type="PANTHER" id="PTHR34351">
    <property type="entry name" value="SLR1927 PROTEIN-RELATED"/>
    <property type="match status" value="1"/>
</dbReference>
<comment type="caution">
    <text evidence="2">The sequence shown here is derived from an EMBL/GenBank/DDBJ whole genome shotgun (WGS) entry which is preliminary data.</text>
</comment>
<accession>A0A939IP42</accession>
<feature type="transmembrane region" description="Helical" evidence="1">
    <location>
        <begin position="70"/>
        <end position="91"/>
    </location>
</feature>
<dbReference type="RefSeq" id="WP_206562124.1">
    <property type="nucleotide sequence ID" value="NZ_JAFKCZ010000017.1"/>
</dbReference>
<dbReference type="AlphaFoldDB" id="A0A939IP42"/>
<organism evidence="2 3">
    <name type="scientific">Parahaliea mediterranea</name>
    <dbReference type="NCBI Taxonomy" id="651086"/>
    <lineage>
        <taxon>Bacteria</taxon>
        <taxon>Pseudomonadati</taxon>
        <taxon>Pseudomonadota</taxon>
        <taxon>Gammaproteobacteria</taxon>
        <taxon>Cellvibrionales</taxon>
        <taxon>Halieaceae</taxon>
        <taxon>Parahaliea</taxon>
    </lineage>
</organism>